<protein>
    <submittedName>
        <fullName evidence="2">Uncharacterized protein</fullName>
    </submittedName>
</protein>
<dbReference type="RefSeq" id="WP_068146753.1">
    <property type="nucleotide sequence ID" value="NZ_JBHSCR010000016.1"/>
</dbReference>
<keyword evidence="3" id="KW-1185">Reference proteome</keyword>
<accession>A0ABV8UD98</accession>
<evidence type="ECO:0000256" key="1">
    <source>
        <dbReference type="SAM" id="SignalP"/>
    </source>
</evidence>
<proteinExistence type="predicted"/>
<sequence>MKNLMMTVATAAALLMPGSAALADVEVTFSDRLQAKMDRINDIDTRREEAFREFRTEGTRGGLPPNAKLNVSLYAGTEWGNERLFPDIKDYNVPALFQAMMERGIKEADPAFDGTVKVRIKKLQIQSFSLAALRSRNTQAGGDVTVLDKDGNVVAEHYIWVSPVPEYTASRSYTGPDYAYRKAAVTTRVGPIAAEFTEKALKKLYPDYDAPGLVIVDR</sequence>
<name>A0ABV8UD98_9PROT</name>
<dbReference type="EMBL" id="JBHSCR010000016">
    <property type="protein sequence ID" value="MFC4349232.1"/>
    <property type="molecule type" value="Genomic_DNA"/>
</dbReference>
<comment type="caution">
    <text evidence="2">The sequence shown here is derived from an EMBL/GenBank/DDBJ whole genome shotgun (WGS) entry which is preliminary data.</text>
</comment>
<reference evidence="3" key="1">
    <citation type="journal article" date="2019" name="Int. J. Syst. Evol. Microbiol.">
        <title>The Global Catalogue of Microorganisms (GCM) 10K type strain sequencing project: providing services to taxonomists for standard genome sequencing and annotation.</title>
        <authorList>
            <consortium name="The Broad Institute Genomics Platform"/>
            <consortium name="The Broad Institute Genome Sequencing Center for Infectious Disease"/>
            <person name="Wu L."/>
            <person name="Ma J."/>
        </authorList>
    </citation>
    <scope>NUCLEOTIDE SEQUENCE [LARGE SCALE GENOMIC DNA]</scope>
    <source>
        <strain evidence="3">CGMCC 1.15304</strain>
    </source>
</reference>
<evidence type="ECO:0000313" key="3">
    <source>
        <dbReference type="Proteomes" id="UP001595776"/>
    </source>
</evidence>
<organism evidence="2 3">
    <name type="scientific">Kordiimonas lipolytica</name>
    <dbReference type="NCBI Taxonomy" id="1662421"/>
    <lineage>
        <taxon>Bacteria</taxon>
        <taxon>Pseudomonadati</taxon>
        <taxon>Pseudomonadota</taxon>
        <taxon>Alphaproteobacteria</taxon>
        <taxon>Kordiimonadales</taxon>
        <taxon>Kordiimonadaceae</taxon>
        <taxon>Kordiimonas</taxon>
    </lineage>
</organism>
<evidence type="ECO:0000313" key="2">
    <source>
        <dbReference type="EMBL" id="MFC4349232.1"/>
    </source>
</evidence>
<keyword evidence="1" id="KW-0732">Signal</keyword>
<gene>
    <name evidence="2" type="ORF">ACFO5Q_15375</name>
</gene>
<feature type="signal peptide" evidence="1">
    <location>
        <begin position="1"/>
        <end position="23"/>
    </location>
</feature>
<dbReference type="Proteomes" id="UP001595776">
    <property type="component" value="Unassembled WGS sequence"/>
</dbReference>
<feature type="chain" id="PRO_5045809728" evidence="1">
    <location>
        <begin position="24"/>
        <end position="218"/>
    </location>
</feature>